<accession>A0A8X6R1V2</accession>
<dbReference type="AlphaFoldDB" id="A0A8X6R1V2"/>
<sequence>MFQDFLYIEKVSGKQSIPSDKAPLVDTWQIDALPEHLSIEVDSHFHRNEKEELFKMCFGRKSHVKESVSPQCQIFYLGFLFCPISASDEYHYEAKEGHLAKCSYLKNFWENVSVLWAREVANHQLPWLHFAGVDAIFADKMQERNPSSLPSIPSPRFPKDPRHSFSKFHFGSFESLPHLPPPPDLTHPALILDLLRVEKEMILFLWSHFQRIL</sequence>
<gene>
    <name evidence="1" type="ORF">NPIL_322941</name>
</gene>
<comment type="caution">
    <text evidence="1">The sequence shown here is derived from an EMBL/GenBank/DDBJ whole genome shotgun (WGS) entry which is preliminary data.</text>
</comment>
<protein>
    <submittedName>
        <fullName evidence="1">Uncharacterized protein</fullName>
    </submittedName>
</protein>
<organism evidence="1 2">
    <name type="scientific">Nephila pilipes</name>
    <name type="common">Giant wood spider</name>
    <name type="synonym">Nephila maculata</name>
    <dbReference type="NCBI Taxonomy" id="299642"/>
    <lineage>
        <taxon>Eukaryota</taxon>
        <taxon>Metazoa</taxon>
        <taxon>Ecdysozoa</taxon>
        <taxon>Arthropoda</taxon>
        <taxon>Chelicerata</taxon>
        <taxon>Arachnida</taxon>
        <taxon>Araneae</taxon>
        <taxon>Araneomorphae</taxon>
        <taxon>Entelegynae</taxon>
        <taxon>Araneoidea</taxon>
        <taxon>Nephilidae</taxon>
        <taxon>Nephila</taxon>
    </lineage>
</organism>
<proteinExistence type="predicted"/>
<dbReference type="Proteomes" id="UP000887013">
    <property type="component" value="Unassembled WGS sequence"/>
</dbReference>
<dbReference type="EMBL" id="BMAW01041347">
    <property type="protein sequence ID" value="GFU63149.1"/>
    <property type="molecule type" value="Genomic_DNA"/>
</dbReference>
<evidence type="ECO:0000313" key="1">
    <source>
        <dbReference type="EMBL" id="GFU63149.1"/>
    </source>
</evidence>
<keyword evidence="2" id="KW-1185">Reference proteome</keyword>
<reference evidence="1" key="1">
    <citation type="submission" date="2020-08" db="EMBL/GenBank/DDBJ databases">
        <title>Multicomponent nature underlies the extraordinary mechanical properties of spider dragline silk.</title>
        <authorList>
            <person name="Kono N."/>
            <person name="Nakamura H."/>
            <person name="Mori M."/>
            <person name="Yoshida Y."/>
            <person name="Ohtoshi R."/>
            <person name="Malay A.D."/>
            <person name="Moran D.A.P."/>
            <person name="Tomita M."/>
            <person name="Numata K."/>
            <person name="Arakawa K."/>
        </authorList>
    </citation>
    <scope>NUCLEOTIDE SEQUENCE</scope>
</reference>
<name>A0A8X6R1V2_NEPPI</name>
<evidence type="ECO:0000313" key="2">
    <source>
        <dbReference type="Proteomes" id="UP000887013"/>
    </source>
</evidence>